<evidence type="ECO:0000256" key="10">
    <source>
        <dbReference type="ARBA" id="ARBA00023235"/>
    </source>
</evidence>
<name>A0A653K5X8_9GAMM</name>
<dbReference type="GO" id="GO:0003677">
    <property type="term" value="F:DNA binding"/>
    <property type="evidence" value="ECO:0007669"/>
    <property type="project" value="UniProtKB-UniRule"/>
</dbReference>
<dbReference type="InterPro" id="IPR041222">
    <property type="entry name" value="PriA_3primeBD"/>
</dbReference>
<dbReference type="NCBIfam" id="TIGR00595">
    <property type="entry name" value="priA"/>
    <property type="match status" value="1"/>
</dbReference>
<dbReference type="EMBL" id="CABWKZ010000022">
    <property type="protein sequence ID" value="VXA56305.1"/>
    <property type="molecule type" value="Genomic_DNA"/>
</dbReference>
<keyword evidence="9 12" id="KW-0238">DNA-binding</keyword>
<dbReference type="EC" id="5.6.2.4" evidence="12"/>
<accession>A0A653K5X8</accession>
<dbReference type="PROSITE" id="PS51194">
    <property type="entry name" value="HELICASE_CTER"/>
    <property type="match status" value="1"/>
</dbReference>
<dbReference type="InterPro" id="IPR011545">
    <property type="entry name" value="DEAD/DEAH_box_helicase_dom"/>
</dbReference>
<reference evidence="15 16" key="1">
    <citation type="submission" date="2019-10" db="EMBL/GenBank/DDBJ databases">
        <authorList>
            <person name="Karimi E."/>
        </authorList>
    </citation>
    <scope>NUCLEOTIDE SEQUENCE [LARGE SCALE GENOMIC DNA]</scope>
    <source>
        <strain evidence="15">Acinetobacter sp. 8BE</strain>
    </source>
</reference>
<dbReference type="CDD" id="cd17929">
    <property type="entry name" value="DEXHc_priA"/>
    <property type="match status" value="1"/>
</dbReference>
<sequence length="755" mass="85566">MTCSHAILPMNEAYMPSQNSNAILYRIRVAIPVYVYDTFDYTVSAEQYAQAQIGARVAISFGRQNLVGIITEKVDPNEVFTGQFKLKAITELLDQETILDQQVLTLLTWSAQYYQFPIGEVMQSALPTLLRQGRALDILFHLWKIIPHDDPNTLLKRSQKQYDAYQVLKLHPNGTTENVLNLSGVETSTLKALEKKGLVECCLEPHDFTPTPVQLAQVPLTPNDDQKKAIQQILKAQHHYQGFLLDGLTGSGKTEVYLHVMHEVLKQGKQVLVLVPEIGLTPQTVARFKSRFHCDVALLHSGLNDSKRLQAWQHAQTGKASIIIGTRSAIYTPLPQLGLIILDEEHDLSFKQQEGFRYHTRDVALYRGHLQNCPVILGSATPSIDSYHLVESGKLHLLELNQRAGVAVLPKMYVVDLKVAKKKHGLSQTLIEQIKHTLERKEQVLIFLNRRGYAPILMCESCGWQANCPHCDAHFTLHSQPYHYLHCHHCGTINRLPDHCPACQKQSLKTIGAGTAKLEEHLQELFPHNEVIRVDRDSTSRVGSWQKIYDRVQQNKPSILLGTQMLAKGHHFPHVTLVAILDIDAGLLSVDPRAPERTAQLIVQVAGRSGRGEHKGSVYLQSLRPDHPMLTTLIEHDYRTVAKQMLADRKVAQLPPYRYAVLVRVESKDRDYSQQFLADIAQQLIAMAGDTVDIWGPIPAPMERKAGRYRAHMVILSTDRAKLHFYLRQWWQQVVHLPRQHLLRLSIDVDPQEFS</sequence>
<dbReference type="PROSITE" id="PS51192">
    <property type="entry name" value="HELICASE_ATP_BIND_1"/>
    <property type="match status" value="1"/>
</dbReference>
<evidence type="ECO:0000259" key="13">
    <source>
        <dbReference type="PROSITE" id="PS51192"/>
    </source>
</evidence>
<dbReference type="InterPro" id="IPR001650">
    <property type="entry name" value="Helicase_C-like"/>
</dbReference>
<keyword evidence="4 12" id="KW-0547">Nucleotide-binding</keyword>
<dbReference type="GO" id="GO:0005524">
    <property type="term" value="F:ATP binding"/>
    <property type="evidence" value="ECO:0007669"/>
    <property type="project" value="UniProtKB-UniRule"/>
</dbReference>
<dbReference type="GO" id="GO:0006310">
    <property type="term" value="P:DNA recombination"/>
    <property type="evidence" value="ECO:0007669"/>
    <property type="project" value="InterPro"/>
</dbReference>
<feature type="domain" description="Helicase C-terminal" evidence="14">
    <location>
        <begin position="495"/>
        <end position="652"/>
    </location>
</feature>
<keyword evidence="2 12" id="KW-0235">DNA replication</keyword>
<gene>
    <name evidence="12 15" type="primary">priA</name>
    <name evidence="15" type="ORF">ACI8B_290010</name>
</gene>
<comment type="cofactor">
    <cofactor evidence="12">
        <name>Zn(2+)</name>
        <dbReference type="ChEBI" id="CHEBI:29105"/>
    </cofactor>
    <text evidence="12">Binds 2 zinc ions per subunit.</text>
</comment>
<dbReference type="FunFam" id="3.40.50.300:FF:000489">
    <property type="entry name" value="Primosome assembly protein PriA"/>
    <property type="match status" value="1"/>
</dbReference>
<evidence type="ECO:0000256" key="2">
    <source>
        <dbReference type="ARBA" id="ARBA00022705"/>
    </source>
</evidence>
<evidence type="ECO:0000259" key="14">
    <source>
        <dbReference type="PROSITE" id="PS51194"/>
    </source>
</evidence>
<feature type="binding site" evidence="12">
    <location>
        <position position="471"/>
    </location>
    <ligand>
        <name>Zn(2+)</name>
        <dbReference type="ChEBI" id="CHEBI:29105"/>
        <label>2</label>
    </ligand>
</feature>
<feature type="domain" description="Helicase ATP-binding" evidence="13">
    <location>
        <begin position="234"/>
        <end position="400"/>
    </location>
</feature>
<dbReference type="SUPFAM" id="SSF52540">
    <property type="entry name" value="P-loop containing nucleoside triphosphate hydrolases"/>
    <property type="match status" value="2"/>
</dbReference>
<keyword evidence="5 12" id="KW-0378">Hydrolase</keyword>
<evidence type="ECO:0000256" key="12">
    <source>
        <dbReference type="HAMAP-Rule" id="MF_00983"/>
    </source>
</evidence>
<keyword evidence="1 12" id="KW-0639">Primosome</keyword>
<dbReference type="GO" id="GO:0006302">
    <property type="term" value="P:double-strand break repair"/>
    <property type="evidence" value="ECO:0007669"/>
    <property type="project" value="InterPro"/>
</dbReference>
<comment type="catalytic activity">
    <reaction evidence="11 12">
        <text>ATP + H2O = ADP + phosphate + H(+)</text>
        <dbReference type="Rhea" id="RHEA:13065"/>
        <dbReference type="ChEBI" id="CHEBI:15377"/>
        <dbReference type="ChEBI" id="CHEBI:15378"/>
        <dbReference type="ChEBI" id="CHEBI:30616"/>
        <dbReference type="ChEBI" id="CHEBI:43474"/>
        <dbReference type="ChEBI" id="CHEBI:456216"/>
        <dbReference type="EC" id="5.6.2.4"/>
    </reaction>
</comment>
<protein>
    <recommendedName>
        <fullName evidence="12">Replication restart protein PriA</fullName>
    </recommendedName>
    <alternativeName>
        <fullName evidence="12">ATP-dependent DNA helicase PriA</fullName>
        <ecNumber evidence="12">5.6.2.4</ecNumber>
    </alternativeName>
    <alternativeName>
        <fullName evidence="12">DNA 3'-5' helicase PriA</fullName>
    </alternativeName>
</protein>
<dbReference type="GO" id="GO:0043138">
    <property type="term" value="F:3'-5' DNA helicase activity"/>
    <property type="evidence" value="ECO:0007669"/>
    <property type="project" value="UniProtKB-EC"/>
</dbReference>
<dbReference type="CDD" id="cd18804">
    <property type="entry name" value="SF2_C_priA"/>
    <property type="match status" value="1"/>
</dbReference>
<evidence type="ECO:0000256" key="5">
    <source>
        <dbReference type="ARBA" id="ARBA00022801"/>
    </source>
</evidence>
<dbReference type="AlphaFoldDB" id="A0A653K5X8"/>
<dbReference type="Gene3D" id="3.40.50.300">
    <property type="entry name" value="P-loop containing nucleotide triphosphate hydrolases"/>
    <property type="match status" value="2"/>
</dbReference>
<feature type="binding site" evidence="12">
    <location>
        <position position="503"/>
    </location>
    <ligand>
        <name>Zn(2+)</name>
        <dbReference type="ChEBI" id="CHEBI:29105"/>
        <label>1</label>
    </ligand>
</feature>
<dbReference type="PANTHER" id="PTHR30580">
    <property type="entry name" value="PRIMOSOMAL PROTEIN N"/>
    <property type="match status" value="1"/>
</dbReference>
<feature type="binding site" evidence="12">
    <location>
        <position position="500"/>
    </location>
    <ligand>
        <name>Zn(2+)</name>
        <dbReference type="ChEBI" id="CHEBI:29105"/>
        <label>1</label>
    </ligand>
</feature>
<dbReference type="InterPro" id="IPR042115">
    <property type="entry name" value="PriA_3primeBD_sf"/>
</dbReference>
<comment type="function">
    <text evidence="12">Initiates the restart of stalled replication forks, which reloads the replicative helicase on sites other than the origin of replication. Recognizes and binds to abandoned replication forks and remodels them to uncover a helicase loading site. Promotes assembly of the primosome at these replication forks.</text>
</comment>
<dbReference type="GO" id="GO:0008270">
    <property type="term" value="F:zinc ion binding"/>
    <property type="evidence" value="ECO:0007669"/>
    <property type="project" value="UniProtKB-UniRule"/>
</dbReference>
<dbReference type="FunFam" id="3.40.1440.60:FF:000001">
    <property type="entry name" value="Primosomal protein N"/>
    <property type="match status" value="1"/>
</dbReference>
<evidence type="ECO:0000256" key="4">
    <source>
        <dbReference type="ARBA" id="ARBA00022741"/>
    </source>
</evidence>
<dbReference type="Proteomes" id="UP000430404">
    <property type="component" value="Unassembled WGS sequence"/>
</dbReference>
<evidence type="ECO:0000256" key="11">
    <source>
        <dbReference type="ARBA" id="ARBA00048988"/>
    </source>
</evidence>
<dbReference type="InterPro" id="IPR027417">
    <property type="entry name" value="P-loop_NTPase"/>
</dbReference>
<dbReference type="GO" id="GO:1990077">
    <property type="term" value="C:primosome complex"/>
    <property type="evidence" value="ECO:0007669"/>
    <property type="project" value="UniProtKB-UniRule"/>
</dbReference>
<feature type="binding site" evidence="12">
    <location>
        <position position="462"/>
    </location>
    <ligand>
        <name>Zn(2+)</name>
        <dbReference type="ChEBI" id="CHEBI:29105"/>
        <label>1</label>
    </ligand>
</feature>
<evidence type="ECO:0000256" key="3">
    <source>
        <dbReference type="ARBA" id="ARBA00022723"/>
    </source>
</evidence>
<keyword evidence="7 12" id="KW-0862">Zinc</keyword>
<dbReference type="InterPro" id="IPR041236">
    <property type="entry name" value="PriA_C"/>
</dbReference>
<dbReference type="GO" id="GO:0006269">
    <property type="term" value="P:DNA replication, synthesis of primer"/>
    <property type="evidence" value="ECO:0007669"/>
    <property type="project" value="UniProtKB-KW"/>
</dbReference>
<evidence type="ECO:0000256" key="8">
    <source>
        <dbReference type="ARBA" id="ARBA00022840"/>
    </source>
</evidence>
<dbReference type="PANTHER" id="PTHR30580:SF0">
    <property type="entry name" value="PRIMOSOMAL PROTEIN N"/>
    <property type="match status" value="1"/>
</dbReference>
<evidence type="ECO:0000256" key="9">
    <source>
        <dbReference type="ARBA" id="ARBA00023125"/>
    </source>
</evidence>
<feature type="binding site" evidence="12">
    <location>
        <position position="468"/>
    </location>
    <ligand>
        <name>Zn(2+)</name>
        <dbReference type="ChEBI" id="CHEBI:29105"/>
        <label>2</label>
    </ligand>
</feature>
<dbReference type="GO" id="GO:0016787">
    <property type="term" value="F:hydrolase activity"/>
    <property type="evidence" value="ECO:0007669"/>
    <property type="project" value="UniProtKB-KW"/>
</dbReference>
<keyword evidence="10 12" id="KW-0413">Isomerase</keyword>
<dbReference type="Pfam" id="PF18074">
    <property type="entry name" value="PriA_C"/>
    <property type="match status" value="1"/>
</dbReference>
<dbReference type="SMART" id="SM00490">
    <property type="entry name" value="HELICc"/>
    <property type="match status" value="1"/>
</dbReference>
<dbReference type="NCBIfam" id="NF004067">
    <property type="entry name" value="PRK05580.1-4"/>
    <property type="match status" value="1"/>
</dbReference>
<comment type="similarity">
    <text evidence="12">Belongs to the helicase family. PriA subfamily.</text>
</comment>
<dbReference type="InterPro" id="IPR005259">
    <property type="entry name" value="PriA"/>
</dbReference>
<organism evidence="15 16">
    <name type="scientific">Acinetobacter proteolyticus</name>
    <dbReference type="NCBI Taxonomy" id="1776741"/>
    <lineage>
        <taxon>Bacteria</taxon>
        <taxon>Pseudomonadati</taxon>
        <taxon>Pseudomonadota</taxon>
        <taxon>Gammaproteobacteria</taxon>
        <taxon>Moraxellales</taxon>
        <taxon>Moraxellaceae</taxon>
        <taxon>Acinetobacter</taxon>
    </lineage>
</organism>
<keyword evidence="6 12" id="KW-0347">Helicase</keyword>
<dbReference type="Pfam" id="PF17764">
    <property type="entry name" value="PriA_3primeBD"/>
    <property type="match status" value="1"/>
</dbReference>
<feature type="binding site" evidence="12">
    <location>
        <position position="487"/>
    </location>
    <ligand>
        <name>Zn(2+)</name>
        <dbReference type="ChEBI" id="CHEBI:29105"/>
        <label>2</label>
    </ligand>
</feature>
<keyword evidence="3 12" id="KW-0479">Metal-binding</keyword>
<dbReference type="SMART" id="SM00487">
    <property type="entry name" value="DEXDc"/>
    <property type="match status" value="1"/>
</dbReference>
<evidence type="ECO:0000313" key="16">
    <source>
        <dbReference type="Proteomes" id="UP000430404"/>
    </source>
</evidence>
<dbReference type="Pfam" id="PF00270">
    <property type="entry name" value="DEAD"/>
    <property type="match status" value="1"/>
</dbReference>
<proteinExistence type="inferred from homology"/>
<evidence type="ECO:0000256" key="1">
    <source>
        <dbReference type="ARBA" id="ARBA00022515"/>
    </source>
</evidence>
<dbReference type="Gene3D" id="3.40.1440.60">
    <property type="entry name" value="PriA, 3(prime) DNA-binding domain"/>
    <property type="match status" value="1"/>
</dbReference>
<evidence type="ECO:0000256" key="7">
    <source>
        <dbReference type="ARBA" id="ARBA00022833"/>
    </source>
</evidence>
<evidence type="ECO:0000313" key="15">
    <source>
        <dbReference type="EMBL" id="VXA56305.1"/>
    </source>
</evidence>
<comment type="catalytic activity">
    <reaction evidence="12">
        <text>Couples ATP hydrolysis with the unwinding of duplex DNA by translocating in the 3'-5' direction.</text>
        <dbReference type="EC" id="5.6.2.4"/>
    </reaction>
</comment>
<comment type="subunit">
    <text evidence="12">Component of the replication restart primosome.</text>
</comment>
<dbReference type="InterPro" id="IPR014001">
    <property type="entry name" value="Helicase_ATP-bd"/>
</dbReference>
<keyword evidence="8 12" id="KW-0067">ATP-binding</keyword>
<feature type="binding site" evidence="12">
    <location>
        <position position="459"/>
    </location>
    <ligand>
        <name>Zn(2+)</name>
        <dbReference type="ChEBI" id="CHEBI:29105"/>
        <label>1</label>
    </ligand>
</feature>
<feature type="binding site" evidence="12">
    <location>
        <position position="490"/>
    </location>
    <ligand>
        <name>Zn(2+)</name>
        <dbReference type="ChEBI" id="CHEBI:29105"/>
        <label>2</label>
    </ligand>
</feature>
<evidence type="ECO:0000256" key="6">
    <source>
        <dbReference type="ARBA" id="ARBA00022806"/>
    </source>
</evidence>
<dbReference type="HAMAP" id="MF_00983">
    <property type="entry name" value="PriA"/>
    <property type="match status" value="1"/>
</dbReference>
<dbReference type="GO" id="GO:0006270">
    <property type="term" value="P:DNA replication initiation"/>
    <property type="evidence" value="ECO:0007669"/>
    <property type="project" value="TreeGrafter"/>
</dbReference>